<gene>
    <name evidence="3" type="ORF">A2713_01520</name>
</gene>
<reference evidence="3 4" key="1">
    <citation type="journal article" date="2016" name="Nat. Commun.">
        <title>Thousands of microbial genomes shed light on interconnected biogeochemical processes in an aquifer system.</title>
        <authorList>
            <person name="Anantharaman K."/>
            <person name="Brown C.T."/>
            <person name="Hug L.A."/>
            <person name="Sharon I."/>
            <person name="Castelle C.J."/>
            <person name="Probst A.J."/>
            <person name="Thomas B.C."/>
            <person name="Singh A."/>
            <person name="Wilkins M.J."/>
            <person name="Karaoz U."/>
            <person name="Brodie E.L."/>
            <person name="Williams K.H."/>
            <person name="Hubbard S.S."/>
            <person name="Banfield J.F."/>
        </authorList>
    </citation>
    <scope>NUCLEOTIDE SEQUENCE [LARGE SCALE GENOMIC DNA]</scope>
</reference>
<dbReference type="PANTHER" id="PTHR34322:SF2">
    <property type="entry name" value="TRANSPOSASE IS200-LIKE DOMAIN-CONTAINING PROTEIN"/>
    <property type="match status" value="1"/>
</dbReference>
<evidence type="ECO:0000259" key="2">
    <source>
        <dbReference type="SMART" id="SM01321"/>
    </source>
</evidence>
<dbReference type="SMART" id="SM01321">
    <property type="entry name" value="Y1_Tnp"/>
    <property type="match status" value="1"/>
</dbReference>
<feature type="domain" description="Transposase IS200-like" evidence="2">
    <location>
        <begin position="11"/>
        <end position="147"/>
    </location>
</feature>
<dbReference type="SUPFAM" id="SSF143422">
    <property type="entry name" value="Transposase IS200-like"/>
    <property type="match status" value="1"/>
</dbReference>
<dbReference type="Gene3D" id="3.30.70.1290">
    <property type="entry name" value="Transposase IS200-like"/>
    <property type="match status" value="1"/>
</dbReference>
<dbReference type="GO" id="GO:0004803">
    <property type="term" value="F:transposase activity"/>
    <property type="evidence" value="ECO:0007669"/>
    <property type="project" value="InterPro"/>
</dbReference>
<dbReference type="EMBL" id="MEUX01000031">
    <property type="protein sequence ID" value="OGC46712.1"/>
    <property type="molecule type" value="Genomic_DNA"/>
</dbReference>
<dbReference type="Pfam" id="PF01797">
    <property type="entry name" value="Y1_Tnp"/>
    <property type="match status" value="1"/>
</dbReference>
<feature type="region of interest" description="Disordered" evidence="1">
    <location>
        <begin position="194"/>
        <end position="216"/>
    </location>
</feature>
<organism evidence="3 4">
    <name type="scientific">candidate division WWE3 bacterium RIFCSPHIGHO2_01_FULL_35_17</name>
    <dbReference type="NCBI Taxonomy" id="1802614"/>
    <lineage>
        <taxon>Bacteria</taxon>
        <taxon>Katanobacteria</taxon>
    </lineage>
</organism>
<dbReference type="AlphaFoldDB" id="A0A1F4UPB6"/>
<proteinExistence type="predicted"/>
<dbReference type="Proteomes" id="UP000176444">
    <property type="component" value="Unassembled WGS sequence"/>
</dbReference>
<dbReference type="InterPro" id="IPR002686">
    <property type="entry name" value="Transposase_17"/>
</dbReference>
<protein>
    <recommendedName>
        <fullName evidence="2">Transposase IS200-like domain-containing protein</fullName>
    </recommendedName>
</protein>
<dbReference type="InterPro" id="IPR036515">
    <property type="entry name" value="Transposase_17_sf"/>
</dbReference>
<evidence type="ECO:0000313" key="4">
    <source>
        <dbReference type="Proteomes" id="UP000176444"/>
    </source>
</evidence>
<name>A0A1F4UPB6_UNCKA</name>
<dbReference type="GO" id="GO:0003677">
    <property type="term" value="F:DNA binding"/>
    <property type="evidence" value="ECO:0007669"/>
    <property type="project" value="InterPro"/>
</dbReference>
<dbReference type="GO" id="GO:0006313">
    <property type="term" value="P:DNA transposition"/>
    <property type="evidence" value="ECO:0007669"/>
    <property type="project" value="InterPro"/>
</dbReference>
<evidence type="ECO:0000313" key="3">
    <source>
        <dbReference type="EMBL" id="OGC46712.1"/>
    </source>
</evidence>
<dbReference type="PANTHER" id="PTHR34322">
    <property type="entry name" value="TRANSPOSASE, Y1_TNP DOMAIN-CONTAINING"/>
    <property type="match status" value="1"/>
</dbReference>
<accession>A0A1F4UPB6</accession>
<sequence length="216" mass="25720">MPYKNKTKIYIPGTYYHLYARGINKMVMYKSPLDYKYFLFLLEKYLTPNFIEKRQTKWGTLLISTNSVAKEIELEAFAIMPNHFHLLCKNIKKYGITNLMRRILALYSMYYNQKYKRRGPLIEGSYRAINIKSEHQLIQTSRYIHLNPYKAKLVQHAIEYPHTSLKYYLTGEFPKWVKRGYLIDTTTDHRRIERYSSGQPQYGLGPEGPGPDRDRL</sequence>
<evidence type="ECO:0000256" key="1">
    <source>
        <dbReference type="SAM" id="MobiDB-lite"/>
    </source>
</evidence>
<comment type="caution">
    <text evidence="3">The sequence shown here is derived from an EMBL/GenBank/DDBJ whole genome shotgun (WGS) entry which is preliminary data.</text>
</comment>